<dbReference type="Gene3D" id="1.25.10.10">
    <property type="entry name" value="Leucine-rich Repeat Variant"/>
    <property type="match status" value="2"/>
</dbReference>
<dbReference type="OrthoDB" id="199930at2759"/>
<dbReference type="InterPro" id="IPR011989">
    <property type="entry name" value="ARM-like"/>
</dbReference>
<keyword evidence="6" id="KW-0143">Chaperone</keyword>
<dbReference type="InterPro" id="IPR011990">
    <property type="entry name" value="TPR-like_helical_dom_sf"/>
</dbReference>
<dbReference type="GO" id="GO:0007517">
    <property type="term" value="P:muscle organ development"/>
    <property type="evidence" value="ECO:0007669"/>
    <property type="project" value="UniProtKB-KW"/>
</dbReference>
<evidence type="ECO:0000313" key="9">
    <source>
        <dbReference type="EMBL" id="MBW13005.1"/>
    </source>
</evidence>
<protein>
    <submittedName>
        <fullName evidence="9">Protein unc-45 A</fullName>
    </submittedName>
</protein>
<comment type="subcellular location">
    <subcellularLocation>
        <location evidence="1">Cytoplasm</location>
        <location evidence="1">Perinuclear region</location>
    </subcellularLocation>
</comment>
<reference evidence="9" key="1">
    <citation type="submission" date="2017-10" db="EMBL/GenBank/DDBJ databases">
        <title>Transcriptome Assembly of Sugarcane Aphid Adults.</title>
        <authorList>
            <person name="Scully E.D."/>
            <person name="Palmer N.A."/>
            <person name="Geib S.M."/>
            <person name="Sarath G."/>
            <person name="Sattler S.E."/>
        </authorList>
    </citation>
    <scope>NUCLEOTIDE SEQUENCE</scope>
    <source>
        <tissue evidence="9">Whole body</tissue>
    </source>
</reference>
<accession>A0A2H8TFZ1</accession>
<evidence type="ECO:0000256" key="5">
    <source>
        <dbReference type="ARBA" id="ARBA00022782"/>
    </source>
</evidence>
<keyword evidence="4" id="KW-0517">Myogenesis</keyword>
<dbReference type="Gene3D" id="1.25.40.10">
    <property type="entry name" value="Tetratricopeptide repeat domain"/>
    <property type="match status" value="1"/>
</dbReference>
<dbReference type="GO" id="GO:0051879">
    <property type="term" value="F:Hsp90 protein binding"/>
    <property type="evidence" value="ECO:0007669"/>
    <property type="project" value="TreeGrafter"/>
</dbReference>
<dbReference type="InterPro" id="IPR024660">
    <property type="entry name" value="UCS_central_dom"/>
</dbReference>
<evidence type="ECO:0000256" key="3">
    <source>
        <dbReference type="ARBA" id="ARBA00022490"/>
    </source>
</evidence>
<evidence type="ECO:0000256" key="6">
    <source>
        <dbReference type="ARBA" id="ARBA00023186"/>
    </source>
</evidence>
<dbReference type="SUPFAM" id="SSF48452">
    <property type="entry name" value="TPR-like"/>
    <property type="match status" value="1"/>
</dbReference>
<dbReference type="SMART" id="SM00028">
    <property type="entry name" value="TPR"/>
    <property type="match status" value="3"/>
</dbReference>
<dbReference type="SUPFAM" id="SSF48371">
    <property type="entry name" value="ARM repeat"/>
    <property type="match status" value="3"/>
</dbReference>
<name>A0A2H8TFZ1_9HEMI</name>
<dbReference type="PANTHER" id="PTHR45994:SF1">
    <property type="entry name" value="FI21225P1"/>
    <property type="match status" value="1"/>
</dbReference>
<keyword evidence="7" id="KW-0802">TPR repeat</keyword>
<evidence type="ECO:0000256" key="7">
    <source>
        <dbReference type="PROSITE-ProRule" id="PRU00339"/>
    </source>
</evidence>
<dbReference type="PROSITE" id="PS50005">
    <property type="entry name" value="TPR"/>
    <property type="match status" value="1"/>
</dbReference>
<dbReference type="PANTHER" id="PTHR45994">
    <property type="entry name" value="FI21225P1"/>
    <property type="match status" value="1"/>
</dbReference>
<proteinExistence type="predicted"/>
<evidence type="ECO:0000256" key="1">
    <source>
        <dbReference type="ARBA" id="ARBA00004556"/>
    </source>
</evidence>
<keyword evidence="5" id="KW-0221">Differentiation</keyword>
<dbReference type="Pfam" id="PF11701">
    <property type="entry name" value="UNC45-central"/>
    <property type="match status" value="1"/>
</dbReference>
<organism evidence="9">
    <name type="scientific">Melanaphis sacchari</name>
    <dbReference type="NCBI Taxonomy" id="742174"/>
    <lineage>
        <taxon>Eukaryota</taxon>
        <taxon>Metazoa</taxon>
        <taxon>Ecdysozoa</taxon>
        <taxon>Arthropoda</taxon>
        <taxon>Hexapoda</taxon>
        <taxon>Insecta</taxon>
        <taxon>Pterygota</taxon>
        <taxon>Neoptera</taxon>
        <taxon>Paraneoptera</taxon>
        <taxon>Hemiptera</taxon>
        <taxon>Sternorrhyncha</taxon>
        <taxon>Aphidomorpha</taxon>
        <taxon>Aphidoidea</taxon>
        <taxon>Aphididae</taxon>
        <taxon>Aphidini</taxon>
        <taxon>Melanaphis</taxon>
    </lineage>
</organism>
<dbReference type="InterPro" id="IPR016024">
    <property type="entry name" value="ARM-type_fold"/>
</dbReference>
<gene>
    <name evidence="9" type="primary">Unc45a</name>
</gene>
<dbReference type="InterPro" id="IPR019734">
    <property type="entry name" value="TPR_rpt"/>
</dbReference>
<keyword evidence="3" id="KW-0963">Cytoplasm</keyword>
<sequence length="929" mass="103886">MSGDVAKDSNLLKEQGNTAFKIGDWLNALQYYTSALNLLKENTREKSILYKNRAAVYNKLGEFENAIRDCSASLDIVANDPKALFRRCCAYEQLGKYEEAYIDGKQCLSSDPTNKEIQPVLSRLHPIVQEKVRENAQLSNKIESMFKYAFKIEESLEKRTTAIKNLLVLSKESSSGSVGLLKFGIVSKIKGLLKNEKNNEVRINALRIIGQLCKNDETRTKQVLVELGVPWFIDALNTENQNEINGVTFIIQEALNSLTGMSNTLDSSPNEEKCAKNSKEIDAILTCLVCSVDRHSINKFARDSIIEILTRNVHFNNVNWAERLIDMNGLQRLLEVAAELTETRYESKMEITEYSHTNVSVCLSKIYDNMTCDKSREKYVSAVDGFLNRMLLDPDIESKVRAISTITVLLMGPIDVGNSIISRDGIIEMILTMATTNDKVQQKIACECIIAATSKKSKITPIVKQGTQILKNLYKSGDDDIRIRALVGLCKLGSSGGSDASIRPFSEGSTLKLAEACRRFLIHPDTNPDTKRWAVEGLSYLTLDAEVKEKLIEDQAALVAIMGLAKSEKTSAMYALVSIFVNLCNAYEKQEVIPEMIELAKFSKCHVPEDHELDDVDFVNKRITLLCKYGVITVLVQLSKTESLNIKELISRLFNSICVLPEIRGEVAKLGGIKSLLELAHSGTSKGKRQASQALARIGISINPEVSFKEQRCLESIRPFLSLLHPDCTALENFEAMMALCNMASVNERIRKKIIDTGGLPLIESYLFEEHLMLRRASAQCFTNLMMSHDVIKIIEGENDKLKMLFLLSEEEDEDTSLAAAGAVAIAVSNSKQCCQKLMKLNNWEESLKALLAHPNNAMQHRALVIAHSLIGTDKEIAEKIFATDIMEILMALSIMEDEKKKEIREMANKCLKLAESLKLIKKADFEEE</sequence>
<evidence type="ECO:0000259" key="8">
    <source>
        <dbReference type="Pfam" id="PF11701"/>
    </source>
</evidence>
<dbReference type="GO" id="GO:0030154">
    <property type="term" value="P:cell differentiation"/>
    <property type="evidence" value="ECO:0007669"/>
    <property type="project" value="UniProtKB-KW"/>
</dbReference>
<feature type="repeat" description="TPR" evidence="7">
    <location>
        <begin position="9"/>
        <end position="42"/>
    </location>
</feature>
<evidence type="ECO:0000256" key="2">
    <source>
        <dbReference type="ARBA" id="ARBA00022473"/>
    </source>
</evidence>
<dbReference type="AlphaFoldDB" id="A0A2H8TFZ1"/>
<keyword evidence="2" id="KW-0217">Developmental protein</keyword>
<evidence type="ECO:0000256" key="4">
    <source>
        <dbReference type="ARBA" id="ARBA00022541"/>
    </source>
</evidence>
<dbReference type="EMBL" id="GFXV01001200">
    <property type="protein sequence ID" value="MBW13005.1"/>
    <property type="molecule type" value="Transcribed_RNA"/>
</dbReference>
<dbReference type="GO" id="GO:0048471">
    <property type="term" value="C:perinuclear region of cytoplasm"/>
    <property type="evidence" value="ECO:0007669"/>
    <property type="project" value="UniProtKB-SubCell"/>
</dbReference>
<feature type="domain" description="UNC-45/Cro1/She4 central" evidence="8">
    <location>
        <begin position="349"/>
        <end position="492"/>
    </location>
</feature>